<reference evidence="2" key="1">
    <citation type="submission" date="2021-02" db="EMBL/GenBank/DDBJ databases">
        <authorList>
            <person name="Nowell W R."/>
        </authorList>
    </citation>
    <scope>NUCLEOTIDE SEQUENCE</scope>
</reference>
<evidence type="ECO:0000313" key="2">
    <source>
        <dbReference type="EMBL" id="CAF4173538.1"/>
    </source>
</evidence>
<dbReference type="Proteomes" id="UP000663874">
    <property type="component" value="Unassembled WGS sequence"/>
</dbReference>
<gene>
    <name evidence="2" type="ORF">FNK824_LOCUS34819</name>
    <name evidence="1" type="ORF">OTI717_LOCUS35054</name>
</gene>
<proteinExistence type="predicted"/>
<accession>A0A819ZGJ6</accession>
<dbReference type="EMBL" id="CAJOBE010014078">
    <property type="protein sequence ID" value="CAF4173538.1"/>
    <property type="molecule type" value="Genomic_DNA"/>
</dbReference>
<evidence type="ECO:0000313" key="3">
    <source>
        <dbReference type="Proteomes" id="UP000663874"/>
    </source>
</evidence>
<evidence type="ECO:0000313" key="1">
    <source>
        <dbReference type="EMBL" id="CAF4125643.1"/>
    </source>
</evidence>
<protein>
    <submittedName>
        <fullName evidence="2">Uncharacterized protein</fullName>
    </submittedName>
</protein>
<name>A0A819ZGJ6_9BILA</name>
<comment type="caution">
    <text evidence="2">The sequence shown here is derived from an EMBL/GenBank/DDBJ whole genome shotgun (WGS) entry which is preliminary data.</text>
</comment>
<organism evidence="2 3">
    <name type="scientific">Rotaria sordida</name>
    <dbReference type="NCBI Taxonomy" id="392033"/>
    <lineage>
        <taxon>Eukaryota</taxon>
        <taxon>Metazoa</taxon>
        <taxon>Spiralia</taxon>
        <taxon>Gnathifera</taxon>
        <taxon>Rotifera</taxon>
        <taxon>Eurotatoria</taxon>
        <taxon>Bdelloidea</taxon>
        <taxon>Philodinida</taxon>
        <taxon>Philodinidae</taxon>
        <taxon>Rotaria</taxon>
    </lineage>
</organism>
<dbReference type="Proteomes" id="UP000663823">
    <property type="component" value="Unassembled WGS sequence"/>
</dbReference>
<dbReference type="AlphaFoldDB" id="A0A819ZGJ6"/>
<sequence>MVWLGVCSEGLTTPVILEDGTMDTERTVEPPNSSDLYPLDYSNEGILQQGDVRNDHLVIEQSKPRYSTLIN</sequence>
<dbReference type="EMBL" id="CAJOAX010013138">
    <property type="protein sequence ID" value="CAF4125643.1"/>
    <property type="molecule type" value="Genomic_DNA"/>
</dbReference>